<name>A0A2B7Z823_9EURO</name>
<organism evidence="1 2">
    <name type="scientific">[Emmonsia] crescens</name>
    <dbReference type="NCBI Taxonomy" id="73230"/>
    <lineage>
        <taxon>Eukaryota</taxon>
        <taxon>Fungi</taxon>
        <taxon>Dikarya</taxon>
        <taxon>Ascomycota</taxon>
        <taxon>Pezizomycotina</taxon>
        <taxon>Eurotiomycetes</taxon>
        <taxon>Eurotiomycetidae</taxon>
        <taxon>Onygenales</taxon>
        <taxon>Ajellomycetaceae</taxon>
        <taxon>Emergomyces</taxon>
    </lineage>
</organism>
<sequence length="163" mass="17849">MPTTLALTDWSYFPIRIDCSNIHVLVPLSKPHLLAVAIPNPKISTHPSHLNPSILLARTGYGGNRTAEKSIIEATTASCRREDGRSALQEAPEFKKGDGIAFMIMFRLNKFSAHFSFSPLHPPERWFLFARLLALAFIGATAAVPAESQEPRKSDAAKSPPAT</sequence>
<gene>
    <name evidence="1" type="ORF">GX50_07658</name>
</gene>
<evidence type="ECO:0000313" key="1">
    <source>
        <dbReference type="EMBL" id="PGH29580.1"/>
    </source>
</evidence>
<proteinExistence type="predicted"/>
<evidence type="ECO:0000313" key="2">
    <source>
        <dbReference type="Proteomes" id="UP000226031"/>
    </source>
</evidence>
<dbReference type="EMBL" id="PDND01000228">
    <property type="protein sequence ID" value="PGH29580.1"/>
    <property type="molecule type" value="Genomic_DNA"/>
</dbReference>
<accession>A0A2B7Z823</accession>
<comment type="caution">
    <text evidence="1">The sequence shown here is derived from an EMBL/GenBank/DDBJ whole genome shotgun (WGS) entry which is preliminary data.</text>
</comment>
<dbReference type="AlphaFoldDB" id="A0A2B7Z823"/>
<protein>
    <submittedName>
        <fullName evidence="1">Uncharacterized protein</fullName>
    </submittedName>
</protein>
<keyword evidence="2" id="KW-1185">Reference proteome</keyword>
<reference evidence="1 2" key="1">
    <citation type="submission" date="2017-10" db="EMBL/GenBank/DDBJ databases">
        <title>Comparative genomics in systemic dimorphic fungi from Ajellomycetaceae.</title>
        <authorList>
            <person name="Munoz J.F."/>
            <person name="Mcewen J.G."/>
            <person name="Clay O.K."/>
            <person name="Cuomo C.A."/>
        </authorList>
    </citation>
    <scope>NUCLEOTIDE SEQUENCE [LARGE SCALE GENOMIC DNA]</scope>
    <source>
        <strain evidence="1 2">UAMH4076</strain>
    </source>
</reference>
<dbReference type="Proteomes" id="UP000226031">
    <property type="component" value="Unassembled WGS sequence"/>
</dbReference>